<keyword evidence="4" id="KW-1185">Reference proteome</keyword>
<feature type="compositionally biased region" description="Low complexity" evidence="2">
    <location>
        <begin position="156"/>
        <end position="166"/>
    </location>
</feature>
<feature type="region of interest" description="Disordered" evidence="2">
    <location>
        <begin position="112"/>
        <end position="166"/>
    </location>
</feature>
<evidence type="ECO:0000256" key="1">
    <source>
        <dbReference type="SAM" id="Coils"/>
    </source>
</evidence>
<evidence type="ECO:0000313" key="3">
    <source>
        <dbReference type="EMBL" id="KAJ4496460.1"/>
    </source>
</evidence>
<dbReference type="EMBL" id="JANVFT010000028">
    <property type="protein sequence ID" value="KAJ4496460.1"/>
    <property type="molecule type" value="Genomic_DNA"/>
</dbReference>
<proteinExistence type="predicted"/>
<feature type="compositionally biased region" description="Basic residues" evidence="2">
    <location>
        <begin position="119"/>
        <end position="128"/>
    </location>
</feature>
<comment type="caution">
    <text evidence="3">The sequence shown here is derived from an EMBL/GenBank/DDBJ whole genome shotgun (WGS) entry which is preliminary data.</text>
</comment>
<feature type="compositionally biased region" description="Basic and acidic residues" evidence="2">
    <location>
        <begin position="129"/>
        <end position="147"/>
    </location>
</feature>
<evidence type="ECO:0000256" key="2">
    <source>
        <dbReference type="SAM" id="MobiDB-lite"/>
    </source>
</evidence>
<gene>
    <name evidence="3" type="ORF">C8R41DRAFT_918515</name>
</gene>
<name>A0ABQ8VJ82_9AGAR</name>
<dbReference type="Proteomes" id="UP001150217">
    <property type="component" value="Unassembled WGS sequence"/>
</dbReference>
<organism evidence="3 4">
    <name type="scientific">Lentinula lateritia</name>
    <dbReference type="NCBI Taxonomy" id="40482"/>
    <lineage>
        <taxon>Eukaryota</taxon>
        <taxon>Fungi</taxon>
        <taxon>Dikarya</taxon>
        <taxon>Basidiomycota</taxon>
        <taxon>Agaricomycotina</taxon>
        <taxon>Agaricomycetes</taxon>
        <taxon>Agaricomycetidae</taxon>
        <taxon>Agaricales</taxon>
        <taxon>Marasmiineae</taxon>
        <taxon>Omphalotaceae</taxon>
        <taxon>Lentinula</taxon>
    </lineage>
</organism>
<protein>
    <submittedName>
        <fullName evidence="3">Uncharacterized protein</fullName>
    </submittedName>
</protein>
<keyword evidence="1" id="KW-0175">Coiled coil</keyword>
<sequence length="166" mass="19271">MEAQAGLVLSNLYSVQVNRQLQAKEEKKSTKGKKRLMGDGKAKLFTGDEFYQLCVHNEQRQEDIENVNKRWDARQAQAEKISEWKKDNEAIKERNKAKKEEFSVAVTAWEAEKEMAKAEKRKPRWNKPKWKDYNPEKMKPRPKKPAEDDGDDGDENSGSNNDVESD</sequence>
<reference evidence="3" key="1">
    <citation type="submission" date="2022-08" db="EMBL/GenBank/DDBJ databases">
        <title>A Global Phylogenomic Analysis of the Shiitake Genus Lentinula.</title>
        <authorList>
            <consortium name="DOE Joint Genome Institute"/>
            <person name="Sierra-Patev S."/>
            <person name="Min B."/>
            <person name="Naranjo-Ortiz M."/>
            <person name="Looney B."/>
            <person name="Konkel Z."/>
            <person name="Slot J.C."/>
            <person name="Sakamoto Y."/>
            <person name="Steenwyk J.L."/>
            <person name="Rokas A."/>
            <person name="Carro J."/>
            <person name="Camarero S."/>
            <person name="Ferreira P."/>
            <person name="Molpeceres G."/>
            <person name="Ruiz-Duenas F.J."/>
            <person name="Serrano A."/>
            <person name="Henrissat B."/>
            <person name="Drula E."/>
            <person name="Hughes K.W."/>
            <person name="Mata J.L."/>
            <person name="Ishikawa N.K."/>
            <person name="Vargas-Isla R."/>
            <person name="Ushijima S."/>
            <person name="Smith C.A."/>
            <person name="Ahrendt S."/>
            <person name="Andreopoulos W."/>
            <person name="He G."/>
            <person name="Labutti K."/>
            <person name="Lipzen A."/>
            <person name="Ng V."/>
            <person name="Riley R."/>
            <person name="Sandor L."/>
            <person name="Barry K."/>
            <person name="Martinez A.T."/>
            <person name="Xiao Y."/>
            <person name="Gibbons J.G."/>
            <person name="Terashima K."/>
            <person name="Grigoriev I.V."/>
            <person name="Hibbett D.S."/>
        </authorList>
    </citation>
    <scope>NUCLEOTIDE SEQUENCE</scope>
    <source>
        <strain evidence="3">RHP3577 ss4</strain>
    </source>
</reference>
<evidence type="ECO:0000313" key="4">
    <source>
        <dbReference type="Proteomes" id="UP001150217"/>
    </source>
</evidence>
<feature type="coiled-coil region" evidence="1">
    <location>
        <begin position="74"/>
        <end position="101"/>
    </location>
</feature>
<accession>A0ABQ8VJ82</accession>